<keyword evidence="5 6" id="KW-0238">DNA-binding</keyword>
<sequence>MIEYIKGQISSYFTDSLLRIVRDIVVHMKGASRSEDDPNSSSGLPQIEGDPHRGDASLEFIKHVCAVLALDQSVQHDVLVMRKNLLKYVRVREFAPEAEFRDPCHSFILSNVICSYCNDCRDLDLCRDSGLLSQEWRCGVLQCGQPYDREVMENALVQIARQRERLYHLQDLVCLRCNQVKAAHLSEQCACAGSFRCKEDATEFRSKMQVFFNIALRQKFQLLQECTSWILELRL</sequence>
<evidence type="ECO:0000256" key="1">
    <source>
        <dbReference type="ARBA" id="ARBA00022679"/>
    </source>
</evidence>
<comment type="similarity">
    <text evidence="6">Belongs to the DNA polymerase type-B family.</text>
</comment>
<dbReference type="PANTHER" id="PTHR10670:SF0">
    <property type="entry name" value="DNA POLYMERASE EPSILON CATALYTIC SUBUNIT A"/>
    <property type="match status" value="1"/>
</dbReference>
<evidence type="ECO:0000313" key="9">
    <source>
        <dbReference type="Proteomes" id="UP001341840"/>
    </source>
</evidence>
<comment type="cofactor">
    <cofactor evidence="6">
        <name>[4Fe-4S] cluster</name>
        <dbReference type="ChEBI" id="CHEBI:49883"/>
    </cofactor>
</comment>
<evidence type="ECO:0000313" key="8">
    <source>
        <dbReference type="EMBL" id="MED6160430.1"/>
    </source>
</evidence>
<dbReference type="InterPro" id="IPR054475">
    <property type="entry name" value="Znf-DPOE"/>
</dbReference>
<evidence type="ECO:0000256" key="4">
    <source>
        <dbReference type="ARBA" id="ARBA00022932"/>
    </source>
</evidence>
<keyword evidence="6" id="KW-0539">Nucleus</keyword>
<dbReference type="Pfam" id="PF23250">
    <property type="entry name" value="zf_DPOE_2"/>
    <property type="match status" value="1"/>
</dbReference>
<dbReference type="InterPro" id="IPR029703">
    <property type="entry name" value="POL2"/>
</dbReference>
<keyword evidence="6" id="KW-0411">Iron-sulfur</keyword>
<comment type="subcellular location">
    <subcellularLocation>
        <location evidence="6">Nucleus</location>
    </subcellularLocation>
</comment>
<dbReference type="Pfam" id="PF22912">
    <property type="entry name" value="zf-DPOE"/>
    <property type="match status" value="1"/>
</dbReference>
<feature type="domain" description="DNA polymerase-epsilon zinc finger" evidence="7">
    <location>
        <begin position="169"/>
        <end position="225"/>
    </location>
</feature>
<evidence type="ECO:0000256" key="6">
    <source>
        <dbReference type="RuleBase" id="RU365029"/>
    </source>
</evidence>
<keyword evidence="4 6" id="KW-0239">DNA-directed DNA polymerase</keyword>
<reference evidence="8 9" key="1">
    <citation type="journal article" date="2023" name="Plants (Basel)">
        <title>Bridging the Gap: Combining Genomics and Transcriptomics Approaches to Understand Stylosanthes scabra, an Orphan Legume from the Brazilian Caatinga.</title>
        <authorList>
            <person name="Ferreira-Neto J.R.C."/>
            <person name="da Silva M.D."/>
            <person name="Binneck E."/>
            <person name="de Melo N.F."/>
            <person name="da Silva R.H."/>
            <person name="de Melo A.L.T.M."/>
            <person name="Pandolfi V."/>
            <person name="Bustamante F.O."/>
            <person name="Brasileiro-Vidal A.C."/>
            <person name="Benko-Iseppon A.M."/>
        </authorList>
    </citation>
    <scope>NUCLEOTIDE SEQUENCE [LARGE SCALE GENOMIC DNA]</scope>
    <source>
        <tissue evidence="8">Leaves</tissue>
    </source>
</reference>
<dbReference type="EMBL" id="JASCZI010121193">
    <property type="protein sequence ID" value="MED6160430.1"/>
    <property type="molecule type" value="Genomic_DNA"/>
</dbReference>
<comment type="catalytic activity">
    <reaction evidence="6">
        <text>DNA(n) + a 2'-deoxyribonucleoside 5'-triphosphate = DNA(n+1) + diphosphate</text>
        <dbReference type="Rhea" id="RHEA:22508"/>
        <dbReference type="Rhea" id="RHEA-COMP:17339"/>
        <dbReference type="Rhea" id="RHEA-COMP:17340"/>
        <dbReference type="ChEBI" id="CHEBI:33019"/>
        <dbReference type="ChEBI" id="CHEBI:61560"/>
        <dbReference type="ChEBI" id="CHEBI:173112"/>
        <dbReference type="EC" id="2.7.7.7"/>
    </reaction>
</comment>
<evidence type="ECO:0000259" key="7">
    <source>
        <dbReference type="Pfam" id="PF22912"/>
    </source>
</evidence>
<comment type="caution">
    <text evidence="8">The sequence shown here is derived from an EMBL/GenBank/DDBJ whole genome shotgun (WGS) entry which is preliminary data.</text>
</comment>
<keyword evidence="9" id="KW-1185">Reference proteome</keyword>
<dbReference type="PANTHER" id="PTHR10670">
    <property type="entry name" value="DNA POLYMERASE EPSILON CATALYTIC SUBUNIT A"/>
    <property type="match status" value="1"/>
</dbReference>
<accession>A0ABU6UJD7</accession>
<dbReference type="Proteomes" id="UP001341840">
    <property type="component" value="Unassembled WGS sequence"/>
</dbReference>
<keyword evidence="6" id="KW-0408">Iron</keyword>
<gene>
    <name evidence="8" type="ORF">PIB30_051460</name>
</gene>
<keyword evidence="6" id="KW-0004">4Fe-4S</keyword>
<comment type="function">
    <text evidence="6">DNA polymerase II participates in chromosomal DNA replication.</text>
</comment>
<keyword evidence="6" id="KW-0863">Zinc-finger</keyword>
<protein>
    <recommendedName>
        <fullName evidence="6">DNA polymerase epsilon catalytic subunit</fullName>
        <ecNumber evidence="6">2.7.7.7</ecNumber>
    </recommendedName>
</protein>
<keyword evidence="3 6" id="KW-0235">DNA replication</keyword>
<keyword evidence="2 6" id="KW-0548">Nucleotidyltransferase</keyword>
<proteinExistence type="inferred from homology"/>
<organism evidence="8 9">
    <name type="scientific">Stylosanthes scabra</name>
    <dbReference type="NCBI Taxonomy" id="79078"/>
    <lineage>
        <taxon>Eukaryota</taxon>
        <taxon>Viridiplantae</taxon>
        <taxon>Streptophyta</taxon>
        <taxon>Embryophyta</taxon>
        <taxon>Tracheophyta</taxon>
        <taxon>Spermatophyta</taxon>
        <taxon>Magnoliopsida</taxon>
        <taxon>eudicotyledons</taxon>
        <taxon>Gunneridae</taxon>
        <taxon>Pentapetalae</taxon>
        <taxon>rosids</taxon>
        <taxon>fabids</taxon>
        <taxon>Fabales</taxon>
        <taxon>Fabaceae</taxon>
        <taxon>Papilionoideae</taxon>
        <taxon>50 kb inversion clade</taxon>
        <taxon>dalbergioids sensu lato</taxon>
        <taxon>Dalbergieae</taxon>
        <taxon>Pterocarpus clade</taxon>
        <taxon>Stylosanthes</taxon>
    </lineage>
</organism>
<keyword evidence="6" id="KW-0479">Metal-binding</keyword>
<evidence type="ECO:0000256" key="2">
    <source>
        <dbReference type="ARBA" id="ARBA00022695"/>
    </source>
</evidence>
<evidence type="ECO:0000256" key="3">
    <source>
        <dbReference type="ARBA" id="ARBA00022705"/>
    </source>
</evidence>
<evidence type="ECO:0000256" key="5">
    <source>
        <dbReference type="ARBA" id="ARBA00023125"/>
    </source>
</evidence>
<dbReference type="EC" id="2.7.7.7" evidence="6"/>
<name>A0ABU6UJD7_9FABA</name>
<keyword evidence="6" id="KW-0862">Zinc</keyword>
<keyword evidence="1 6" id="KW-0808">Transferase</keyword>